<accession>A0ABU7QCM6</accession>
<name>A0ABU7QCM6_9ACTN</name>
<dbReference type="RefSeq" id="WP_330816446.1">
    <property type="nucleotide sequence ID" value="NZ_JAZBJO010000066.1"/>
</dbReference>
<organism evidence="1 2">
    <name type="scientific">Streptomyces asiaticus subsp. ignotus</name>
    <dbReference type="NCBI Taxonomy" id="3098222"/>
    <lineage>
        <taxon>Bacteria</taxon>
        <taxon>Bacillati</taxon>
        <taxon>Actinomycetota</taxon>
        <taxon>Actinomycetes</taxon>
        <taxon>Kitasatosporales</taxon>
        <taxon>Streptomycetaceae</taxon>
        <taxon>Streptomyces</taxon>
        <taxon>Streptomyces violaceusniger group</taxon>
    </lineage>
</organism>
<gene>
    <name evidence="1" type="ORF">V2J94_46345</name>
</gene>
<protein>
    <recommendedName>
        <fullName evidence="3">NsdA</fullName>
    </recommendedName>
</protein>
<sequence>MAENLTPFECACIEHGWQKPRDFLRAFEATASVLGETATVTDRQFRRWRQPLPPAPRLRAWRVLHVMFGVDPTELGFPGPPPGATVGNAPLPAQEGFTSVDRREFLNDSIGVAAAAGLPKPVQRLTPAGRDGSIGTAHLLELREGLRSLYQLDDSYGGGDVLSLAIRHLRRVRRVINTARYPEALGRQLQLLEGETAEHCAWLAYDADEQDSARQYWGEALTTATMLRDDSLEILVLAGLSLQASYEDRPRDGYNLARAAQDRATRYGSPMLQSLLGVREVRALSLMRDRKAATKALAESMRLVEREGQGRPTPEWAAFHGHAELDYCQGHHYLEIGHYPAAVNFLRVALAHQDSAYGRNRALYRLTLTSALVKAGEVDAGAAYAVESLEHLEEVESGRVMKRLAEVKSLLDKVGAASARQAADQLTEYVHAKEAAA</sequence>
<proteinExistence type="predicted"/>
<evidence type="ECO:0008006" key="3">
    <source>
        <dbReference type="Google" id="ProtNLM"/>
    </source>
</evidence>
<comment type="caution">
    <text evidence="1">The sequence shown here is derived from an EMBL/GenBank/DDBJ whole genome shotgun (WGS) entry which is preliminary data.</text>
</comment>
<evidence type="ECO:0000313" key="1">
    <source>
        <dbReference type="EMBL" id="MEE4599150.1"/>
    </source>
</evidence>
<dbReference type="Proteomes" id="UP001354709">
    <property type="component" value="Unassembled WGS sequence"/>
</dbReference>
<evidence type="ECO:0000313" key="2">
    <source>
        <dbReference type="Proteomes" id="UP001354709"/>
    </source>
</evidence>
<dbReference type="EMBL" id="JAZBJO010000066">
    <property type="protein sequence ID" value="MEE4599150.1"/>
    <property type="molecule type" value="Genomic_DNA"/>
</dbReference>
<reference evidence="1 2" key="1">
    <citation type="submission" date="2023-11" db="EMBL/GenBank/DDBJ databases">
        <title>30 novel species of actinomycetes from the DSMZ collection.</title>
        <authorList>
            <person name="Nouioui I."/>
        </authorList>
    </citation>
    <scope>NUCLEOTIDE SEQUENCE [LARGE SCALE GENOMIC DNA]</scope>
    <source>
        <strain evidence="1 2">DSM 41524</strain>
    </source>
</reference>
<keyword evidence="2" id="KW-1185">Reference proteome</keyword>